<dbReference type="AlphaFoldDB" id="A0A6J7QWU9"/>
<organism evidence="3">
    <name type="scientific">freshwater metagenome</name>
    <dbReference type="NCBI Taxonomy" id="449393"/>
    <lineage>
        <taxon>unclassified sequences</taxon>
        <taxon>metagenomes</taxon>
        <taxon>ecological metagenomes</taxon>
    </lineage>
</organism>
<accession>A0A6J7QWU9</accession>
<protein>
    <submittedName>
        <fullName evidence="3">Unannotated protein</fullName>
    </submittedName>
</protein>
<dbReference type="EMBL" id="CAFBLT010000001">
    <property type="protein sequence ID" value="CAB4870757.1"/>
    <property type="molecule type" value="Genomic_DNA"/>
</dbReference>
<proteinExistence type="predicted"/>
<name>A0A6J7QWU9_9ZZZZ</name>
<evidence type="ECO:0000313" key="2">
    <source>
        <dbReference type="EMBL" id="CAB4870757.1"/>
    </source>
</evidence>
<reference evidence="3" key="1">
    <citation type="submission" date="2020-05" db="EMBL/GenBank/DDBJ databases">
        <authorList>
            <person name="Chiriac C."/>
            <person name="Salcher M."/>
            <person name="Ghai R."/>
            <person name="Kavagutti S V."/>
        </authorList>
    </citation>
    <scope>NUCLEOTIDE SEQUENCE</scope>
</reference>
<gene>
    <name evidence="1" type="ORF">UFOPK3164_00282</name>
    <name evidence="2" type="ORF">UFOPK3427_00778</name>
    <name evidence="3" type="ORF">UFOPK4112_00761</name>
</gene>
<evidence type="ECO:0000313" key="3">
    <source>
        <dbReference type="EMBL" id="CAB5018604.1"/>
    </source>
</evidence>
<dbReference type="EMBL" id="CAFBPM010000006">
    <property type="protein sequence ID" value="CAB5018604.1"/>
    <property type="molecule type" value="Genomic_DNA"/>
</dbReference>
<evidence type="ECO:0000313" key="1">
    <source>
        <dbReference type="EMBL" id="CAB4818998.1"/>
    </source>
</evidence>
<sequence>MTQTLLGLAPRPVPDPEISAVLSVVIDQLMNEYTAVEPTPPNMAWRFSGHWFSKHQVSSRNRPA</sequence>
<dbReference type="EMBL" id="CAFABE010000007">
    <property type="protein sequence ID" value="CAB4818998.1"/>
    <property type="molecule type" value="Genomic_DNA"/>
</dbReference>